<dbReference type="EMBL" id="CM044707">
    <property type="protein sequence ID" value="KAI5653934.1"/>
    <property type="molecule type" value="Genomic_DNA"/>
</dbReference>
<organism evidence="1 2">
    <name type="scientific">Catharanthus roseus</name>
    <name type="common">Madagascar periwinkle</name>
    <name type="synonym">Vinca rosea</name>
    <dbReference type="NCBI Taxonomy" id="4058"/>
    <lineage>
        <taxon>Eukaryota</taxon>
        <taxon>Viridiplantae</taxon>
        <taxon>Streptophyta</taxon>
        <taxon>Embryophyta</taxon>
        <taxon>Tracheophyta</taxon>
        <taxon>Spermatophyta</taxon>
        <taxon>Magnoliopsida</taxon>
        <taxon>eudicotyledons</taxon>
        <taxon>Gunneridae</taxon>
        <taxon>Pentapetalae</taxon>
        <taxon>asterids</taxon>
        <taxon>lamiids</taxon>
        <taxon>Gentianales</taxon>
        <taxon>Apocynaceae</taxon>
        <taxon>Rauvolfioideae</taxon>
        <taxon>Vinceae</taxon>
        <taxon>Catharanthinae</taxon>
        <taxon>Catharanthus</taxon>
    </lineage>
</organism>
<evidence type="ECO:0000313" key="1">
    <source>
        <dbReference type="EMBL" id="KAI5653934.1"/>
    </source>
</evidence>
<keyword evidence="2" id="KW-1185">Reference proteome</keyword>
<name>A0ACB9ZZI5_CATRO</name>
<sequence>MINLEALGTFNKSSKALVNTFPKIGGNFSAWAKGIPTVYQGIRDERNKVTIDFNRKTIQENLDWSSELTSNHFQICPHPGDRRAIHHGDDVPDLSILLLQHFSERRKTTRRARIIMLDTFYNCIYAWDKKKKVWIPLNLEDRRRYQKPLVVSASRKYSGWDSGDPPYSSQWMMTHPMTTSPMTTPMRTLMSPPLTLFRRRCGTLSSSSALRKLLIALSSCSSSSPPASKLISLRTRGHLSISRRLCLPDSCQFSPDQGSSGGGGIDMVVNVIIMNGRNAYRREYENTMKVTIMVPILVKDIRSTFIVEMIVMKGGGI</sequence>
<gene>
    <name evidence="1" type="ORF">M9H77_31121</name>
</gene>
<reference evidence="2" key="1">
    <citation type="journal article" date="2023" name="Nat. Plants">
        <title>Single-cell RNA sequencing provides a high-resolution roadmap for understanding the multicellular compartmentation of specialized metabolism.</title>
        <authorList>
            <person name="Sun S."/>
            <person name="Shen X."/>
            <person name="Li Y."/>
            <person name="Li Y."/>
            <person name="Wang S."/>
            <person name="Li R."/>
            <person name="Zhang H."/>
            <person name="Shen G."/>
            <person name="Guo B."/>
            <person name="Wei J."/>
            <person name="Xu J."/>
            <person name="St-Pierre B."/>
            <person name="Chen S."/>
            <person name="Sun C."/>
        </authorList>
    </citation>
    <scope>NUCLEOTIDE SEQUENCE [LARGE SCALE GENOMIC DNA]</scope>
</reference>
<protein>
    <submittedName>
        <fullName evidence="1">Uncharacterized protein</fullName>
    </submittedName>
</protein>
<comment type="caution">
    <text evidence="1">The sequence shown here is derived from an EMBL/GenBank/DDBJ whole genome shotgun (WGS) entry which is preliminary data.</text>
</comment>
<accession>A0ACB9ZZI5</accession>
<evidence type="ECO:0000313" key="2">
    <source>
        <dbReference type="Proteomes" id="UP001060085"/>
    </source>
</evidence>
<dbReference type="Proteomes" id="UP001060085">
    <property type="component" value="Linkage Group LG07"/>
</dbReference>
<proteinExistence type="predicted"/>